<evidence type="ECO:0000313" key="7">
    <source>
        <dbReference type="EMBL" id="ETH31860.1"/>
    </source>
</evidence>
<dbReference type="SUPFAM" id="SSF53335">
    <property type="entry name" value="S-adenosyl-L-methionine-dependent methyltransferases"/>
    <property type="match status" value="1"/>
</dbReference>
<evidence type="ECO:0000313" key="8">
    <source>
        <dbReference type="Proteomes" id="UP000018679"/>
    </source>
</evidence>
<keyword evidence="4" id="KW-0949">S-adenosyl-L-methionine</keyword>
<comment type="similarity">
    <text evidence="1">Belongs to the CFA/CMAS family.</text>
</comment>
<dbReference type="Pfam" id="PF02353">
    <property type="entry name" value="CMAS"/>
    <property type="match status" value="1"/>
</dbReference>
<comment type="caution">
    <text evidence="7">The sequence shown here is derived from an EMBL/GenBank/DDBJ whole genome shotgun (WGS) entry which is preliminary data.</text>
</comment>
<dbReference type="InterPro" id="IPR050723">
    <property type="entry name" value="CFA/CMAS"/>
</dbReference>
<dbReference type="CDD" id="cd02440">
    <property type="entry name" value="AdoMet_MTases"/>
    <property type="match status" value="1"/>
</dbReference>
<evidence type="ECO:0000256" key="4">
    <source>
        <dbReference type="ARBA" id="ARBA00022691"/>
    </source>
</evidence>
<name>A0AAI9NFQ9_BORPT</name>
<organism evidence="7 8">
    <name type="scientific">Bordetella pertussis CHLA-26</name>
    <dbReference type="NCBI Taxonomy" id="1331284"/>
    <lineage>
        <taxon>Bacteria</taxon>
        <taxon>Pseudomonadati</taxon>
        <taxon>Pseudomonadota</taxon>
        <taxon>Betaproteobacteria</taxon>
        <taxon>Burkholderiales</taxon>
        <taxon>Alcaligenaceae</taxon>
        <taxon>Bordetella</taxon>
    </lineage>
</organism>
<dbReference type="PANTHER" id="PTHR43667:SF1">
    <property type="entry name" value="CYCLOPROPANE-FATTY-ACYL-PHOSPHOLIPID SYNTHASE"/>
    <property type="match status" value="1"/>
</dbReference>
<dbReference type="InterPro" id="IPR029063">
    <property type="entry name" value="SAM-dependent_MTases_sf"/>
</dbReference>
<accession>A0AAI9NFQ9</accession>
<keyword evidence="2" id="KW-0489">Methyltransferase</keyword>
<proteinExistence type="inferred from homology"/>
<keyword evidence="3" id="KW-0808">Transferase</keyword>
<dbReference type="PANTHER" id="PTHR43667">
    <property type="entry name" value="CYCLOPROPANE-FATTY-ACYL-PHOSPHOLIPID SYNTHASE"/>
    <property type="match status" value="1"/>
</dbReference>
<gene>
    <name evidence="7" type="ORF">L566_2766</name>
</gene>
<dbReference type="GO" id="GO:0032259">
    <property type="term" value="P:methylation"/>
    <property type="evidence" value="ECO:0007669"/>
    <property type="project" value="UniProtKB-KW"/>
</dbReference>
<dbReference type="GO" id="GO:0008168">
    <property type="term" value="F:methyltransferase activity"/>
    <property type="evidence" value="ECO:0007669"/>
    <property type="project" value="UniProtKB-KW"/>
</dbReference>
<dbReference type="AlphaFoldDB" id="A0AAI9NFQ9"/>
<keyword evidence="5" id="KW-0443">Lipid metabolism</keyword>
<dbReference type="GO" id="GO:0006629">
    <property type="term" value="P:lipid metabolic process"/>
    <property type="evidence" value="ECO:0007669"/>
    <property type="project" value="UniProtKB-KW"/>
</dbReference>
<dbReference type="Proteomes" id="UP000018679">
    <property type="component" value="Unassembled WGS sequence"/>
</dbReference>
<protein>
    <submittedName>
        <fullName evidence="7">Cyclopropane-fatty-acyl-phospholipid synthase</fullName>
    </submittedName>
</protein>
<evidence type="ECO:0000256" key="1">
    <source>
        <dbReference type="ARBA" id="ARBA00010815"/>
    </source>
</evidence>
<sequence>MRLNCNCFPIKSACPFIFRGEEVVNPLLSVVERKLQELPIPVQLTLPDGTVLGSPEARVRFVARDKTALAHLAEGAVGVLGQDYVEGRIDIQGSMRDVMAAAAALLPSSPVDAARGGWLTELVRKVTSVWRHSIERDARQIEFHYDLSDDFYALWLDPRRVYSCAYYRTPDMTLAQAQEAKLDHICRKLRLQPGERFLDVGAGWGGLLLWAAENYDVDATGITLSRNQHAYVNRLIEEKGLFGRVRMELLDYRKLDEGTPYDKIASVGMFEHVGRAQLPGYFAKLRRLVKPGGLVMNHGITAGGVYNAELGNGMGEFIEKYIFPGGELTHISSVLEAVTAGGLEAVDDENLRPHYARTLWAWSGSMPARGRAHPAGRAGRAFAARLPAVPGRLRDGIRARLDFPAPGAGHDPGHGPHRRARHGPGPGLSVAARLHLRRQRPLGVKIQ</sequence>
<reference evidence="7 8" key="1">
    <citation type="journal article" date="2013" name="Genome Announc.">
        <title>Genome Sequences of 28 Bordetella pertussis U.S. Outbreak Strains Dating from 2010 to 2012.</title>
        <authorList>
            <person name="Harvill E.T."/>
            <person name="Goodfield L.L."/>
            <person name="Ivanov Y."/>
            <person name="Meyer J.A."/>
            <person name="Newth C."/>
            <person name="Cassiday P."/>
            <person name="Tondella M.L."/>
            <person name="Liao P."/>
            <person name="Zimmerman J."/>
            <person name="Meert K."/>
            <person name="Wessel D."/>
            <person name="Berger J."/>
            <person name="Dean J.M."/>
            <person name="Holubkov R."/>
            <person name="Burr J."/>
            <person name="Liu T."/>
            <person name="Brinkac L."/>
            <person name="Kim M."/>
            <person name="Losada L."/>
        </authorList>
    </citation>
    <scope>NUCLEOTIDE SEQUENCE [LARGE SCALE GENOMIC DNA]</scope>
    <source>
        <strain evidence="7 8">CHLA-26</strain>
    </source>
</reference>
<feature type="region of interest" description="Disordered" evidence="6">
    <location>
        <begin position="403"/>
        <end position="428"/>
    </location>
</feature>
<evidence type="ECO:0000256" key="5">
    <source>
        <dbReference type="ARBA" id="ARBA00023098"/>
    </source>
</evidence>
<dbReference type="Gene3D" id="3.40.50.150">
    <property type="entry name" value="Vaccinia Virus protein VP39"/>
    <property type="match status" value="1"/>
</dbReference>
<dbReference type="EMBL" id="AXSB02000009">
    <property type="protein sequence ID" value="ETH31860.1"/>
    <property type="molecule type" value="Genomic_DNA"/>
</dbReference>
<evidence type="ECO:0000256" key="6">
    <source>
        <dbReference type="SAM" id="MobiDB-lite"/>
    </source>
</evidence>
<evidence type="ECO:0000256" key="2">
    <source>
        <dbReference type="ARBA" id="ARBA00022603"/>
    </source>
</evidence>
<evidence type="ECO:0000256" key="3">
    <source>
        <dbReference type="ARBA" id="ARBA00022679"/>
    </source>
</evidence>